<evidence type="ECO:0000313" key="2">
    <source>
        <dbReference type="EMBL" id="ANN80690.1"/>
    </source>
</evidence>
<dbReference type="InterPro" id="IPR023631">
    <property type="entry name" value="Amidase_dom"/>
</dbReference>
<dbReference type="STRING" id="463014.BAU07_22165"/>
<sequence>MAQGRTSSVALVEACLARIAAWDSSGPGLHAMIALDPGARAEAARCDDERRRGICGGPLHGLPMVVKDNIDVAGLPTSAGSVLWREHVAPRDAAVVAALRSAGTIVLGKTNMSEFACSSGWYGYSSLGGLTLNPYNHARNAAGSSSGSAAAVAAGFAAFALGTDTFGSIRAPACVTGLVGLRPTHGLCPTDGILPLAPGFDVVGPMARSVRDAALVLEAMTAGSPRSTGHGAAALTEGALRGARLGVAYEFPGEGEVRGIFQAACAVIASQGAELVPVALPPGAASVHADFLGPLADAEWNAALAAYFADRPGNWPCTLAQLATAADAIPADGTAATSGINPRTIAFLHHALGQSRAMAPARRAALLGRQASFRDALTGLLRREQLDAIVYPSMLCPASPRYDRPDPTYACAASNAYLPLYVASAAGMPDVTVPAGMAEAGVPVGLSFMGRPFGEAALLSLAWAFEQAATPGPAPMASPFSTVSRRSPAGV</sequence>
<name>A0A193GLE5_9BORD</name>
<dbReference type="Gene3D" id="3.90.1300.10">
    <property type="entry name" value="Amidase signature (AS) domain"/>
    <property type="match status" value="1"/>
</dbReference>
<organism evidence="2 3">
    <name type="scientific">Bordetella flabilis</name>
    <dbReference type="NCBI Taxonomy" id="463014"/>
    <lineage>
        <taxon>Bacteria</taxon>
        <taxon>Pseudomonadati</taxon>
        <taxon>Pseudomonadota</taxon>
        <taxon>Betaproteobacteria</taxon>
        <taxon>Burkholderiales</taxon>
        <taxon>Alcaligenaceae</taxon>
        <taxon>Bordetella</taxon>
    </lineage>
</organism>
<dbReference type="KEGG" id="bfz:BAU07_22165"/>
<proteinExistence type="predicted"/>
<reference evidence="2 3" key="1">
    <citation type="submission" date="2016-06" db="EMBL/GenBank/DDBJ databases">
        <title>Complete genome sequences of Bordetella bronchialis and Bordetella flabilis.</title>
        <authorList>
            <person name="LiPuma J.J."/>
            <person name="Spilker T."/>
        </authorList>
    </citation>
    <scope>NUCLEOTIDE SEQUENCE [LARGE SCALE GENOMIC DNA]</scope>
    <source>
        <strain evidence="2 3">AU10664</strain>
    </source>
</reference>
<dbReference type="InterPro" id="IPR036928">
    <property type="entry name" value="AS_sf"/>
</dbReference>
<dbReference type="Proteomes" id="UP000091926">
    <property type="component" value="Chromosome"/>
</dbReference>
<feature type="domain" description="Amidase" evidence="1">
    <location>
        <begin position="11"/>
        <end position="459"/>
    </location>
</feature>
<dbReference type="SUPFAM" id="SSF75304">
    <property type="entry name" value="Amidase signature (AS) enzymes"/>
    <property type="match status" value="1"/>
</dbReference>
<evidence type="ECO:0000259" key="1">
    <source>
        <dbReference type="Pfam" id="PF01425"/>
    </source>
</evidence>
<dbReference type="PANTHER" id="PTHR42678:SF34">
    <property type="entry name" value="OS04G0183300 PROTEIN"/>
    <property type="match status" value="1"/>
</dbReference>
<keyword evidence="3" id="KW-1185">Reference proteome</keyword>
<dbReference type="Pfam" id="PF01425">
    <property type="entry name" value="Amidase"/>
    <property type="match status" value="1"/>
</dbReference>
<dbReference type="PANTHER" id="PTHR42678">
    <property type="entry name" value="AMIDASE"/>
    <property type="match status" value="1"/>
</dbReference>
<gene>
    <name evidence="2" type="ORF">BAU07_22165</name>
</gene>
<protein>
    <recommendedName>
        <fullName evidence="1">Amidase domain-containing protein</fullName>
    </recommendedName>
</protein>
<evidence type="ECO:0000313" key="3">
    <source>
        <dbReference type="Proteomes" id="UP000091926"/>
    </source>
</evidence>
<dbReference type="EMBL" id="CP016172">
    <property type="protein sequence ID" value="ANN80690.1"/>
    <property type="molecule type" value="Genomic_DNA"/>
</dbReference>
<dbReference type="AlphaFoldDB" id="A0A193GLE5"/>
<accession>A0A193GLE5</accession>